<reference evidence="3 4" key="1">
    <citation type="submission" date="2017-09" db="EMBL/GenBank/DDBJ databases">
        <title>WGS assembly of Aquilegia coerulea Goldsmith.</title>
        <authorList>
            <person name="Hodges S."/>
            <person name="Kramer E."/>
            <person name="Nordborg M."/>
            <person name="Tomkins J."/>
            <person name="Borevitz J."/>
            <person name="Derieg N."/>
            <person name="Yan J."/>
            <person name="Mihaltcheva S."/>
            <person name="Hayes R.D."/>
            <person name="Rokhsar D."/>
        </authorList>
    </citation>
    <scope>NUCLEOTIDE SEQUENCE [LARGE SCALE GENOMIC DNA]</scope>
    <source>
        <strain evidence="4">cv. Goldsmith</strain>
    </source>
</reference>
<feature type="region of interest" description="Disordered" evidence="1">
    <location>
        <begin position="150"/>
        <end position="189"/>
    </location>
</feature>
<keyword evidence="2" id="KW-0732">Signal</keyword>
<dbReference type="InParanoid" id="A0A2G5EM91"/>
<feature type="compositionally biased region" description="Pro residues" evidence="1">
    <location>
        <begin position="169"/>
        <end position="189"/>
    </location>
</feature>
<dbReference type="PANTHER" id="PTHR33210">
    <property type="entry name" value="PROTODERMAL FACTOR 1"/>
    <property type="match status" value="1"/>
</dbReference>
<dbReference type="FunCoup" id="A0A2G5EM91">
    <property type="interactions" value="201"/>
</dbReference>
<evidence type="ECO:0000313" key="3">
    <source>
        <dbReference type="EMBL" id="PIA56896.1"/>
    </source>
</evidence>
<proteinExistence type="predicted"/>
<dbReference type="STRING" id="218851.A0A2G5EM91"/>
<evidence type="ECO:0000313" key="4">
    <source>
        <dbReference type="Proteomes" id="UP000230069"/>
    </source>
</evidence>
<organism evidence="3 4">
    <name type="scientific">Aquilegia coerulea</name>
    <name type="common">Rocky mountain columbine</name>
    <dbReference type="NCBI Taxonomy" id="218851"/>
    <lineage>
        <taxon>Eukaryota</taxon>
        <taxon>Viridiplantae</taxon>
        <taxon>Streptophyta</taxon>
        <taxon>Embryophyta</taxon>
        <taxon>Tracheophyta</taxon>
        <taxon>Spermatophyta</taxon>
        <taxon>Magnoliopsida</taxon>
        <taxon>Ranunculales</taxon>
        <taxon>Ranunculaceae</taxon>
        <taxon>Thalictroideae</taxon>
        <taxon>Aquilegia</taxon>
    </lineage>
</organism>
<gene>
    <name evidence="3" type="ORF">AQUCO_00700920v1</name>
</gene>
<dbReference type="Pfam" id="PF01190">
    <property type="entry name" value="Pollen_Ole_e_1"/>
    <property type="match status" value="1"/>
</dbReference>
<feature type="signal peptide" evidence="2">
    <location>
        <begin position="1"/>
        <end position="29"/>
    </location>
</feature>
<dbReference type="AlphaFoldDB" id="A0A2G5EM91"/>
<dbReference type="OrthoDB" id="1909008at2759"/>
<dbReference type="Proteomes" id="UP000230069">
    <property type="component" value="Unassembled WGS sequence"/>
</dbReference>
<evidence type="ECO:0000256" key="2">
    <source>
        <dbReference type="SAM" id="SignalP"/>
    </source>
</evidence>
<evidence type="ECO:0000256" key="1">
    <source>
        <dbReference type="SAM" id="MobiDB-lite"/>
    </source>
</evidence>
<dbReference type="InterPro" id="IPR039923">
    <property type="entry name" value="Protodermal_1"/>
</dbReference>
<dbReference type="PANTHER" id="PTHR33210:SF24">
    <property type="entry name" value="POLLEN OLE E 1 ALLERGEN AND EXTENSIN FAMILY PROTEIN"/>
    <property type="match status" value="1"/>
</dbReference>
<accession>A0A2G5EM91</accession>
<sequence length="341" mass="37129">METLFKMLSPSFILFLVLLLVAFVQKTRGDAMVSGTVFCDQCKDGHRSLFDYPLSGMKVRVTCDSMEKEETTNWLGSYTVSFEGSPDLSGCYAHLLEDGQGSTKCGAVAGPAQQLKLMFKIFGMEMYAVDSLLSQPARPMSICPAVHPPPSPVGAAPRPPSPVGAVPSPRLPSPVKPPSSPVGVVPRPPSPVGALPTPVMPPSPPRAIPPIHFFQASACSHEIWTRPEYRCHWTFVQPDTKVAVAFGLIAARKYGNDMSLWQGIQGRGNIYRTLLREGTTALLNSYNSIQFHYPTLSVLYHMNSALMGTPRQALMTALRFKRANSGYGNSGARCNLTPCKR</sequence>
<protein>
    <submittedName>
        <fullName evidence="3">Uncharacterized protein</fullName>
    </submittedName>
</protein>
<keyword evidence="4" id="KW-1185">Reference proteome</keyword>
<name>A0A2G5EM91_AQUCA</name>
<feature type="compositionally biased region" description="Pro residues" evidence="1">
    <location>
        <begin position="150"/>
        <end position="162"/>
    </location>
</feature>
<dbReference type="EMBL" id="KZ305024">
    <property type="protein sequence ID" value="PIA56896.1"/>
    <property type="molecule type" value="Genomic_DNA"/>
</dbReference>
<feature type="chain" id="PRO_5013935632" evidence="2">
    <location>
        <begin position="30"/>
        <end position="341"/>
    </location>
</feature>